<organism evidence="1 2">
    <name type="scientific">Babesia ovata</name>
    <dbReference type="NCBI Taxonomy" id="189622"/>
    <lineage>
        <taxon>Eukaryota</taxon>
        <taxon>Sar</taxon>
        <taxon>Alveolata</taxon>
        <taxon>Apicomplexa</taxon>
        <taxon>Aconoidasida</taxon>
        <taxon>Piroplasmida</taxon>
        <taxon>Babesiidae</taxon>
        <taxon>Babesia</taxon>
    </lineage>
</organism>
<evidence type="ECO:0000313" key="2">
    <source>
        <dbReference type="Proteomes" id="UP000236319"/>
    </source>
</evidence>
<sequence>MRKFPFFDLNFLCATTCTNRRIILSNVLFNFSLKLWLEATVISDATRKGGSKPRNLIPHRLQLTVHGSGGAFWLARGKRVGGSRRGKLTVKLVGIPEDGIQFLCDACLMWLFSHPVCAEQDGLNFVGHLTGGGGETKQRGFYCYFQMQVAFCSSVTVSTLLENRLRKRANSLLKFIIKLLDKIRAGLLYGFNGCLDVVIGHINLFASLINRYDKRTPNCLLNTIADL</sequence>
<dbReference type="VEuPathDB" id="PiroplasmaDB:BOVATA_025010"/>
<dbReference type="EMBL" id="BDSA01000002">
    <property type="protein sequence ID" value="GBE61008.1"/>
    <property type="molecule type" value="Genomic_DNA"/>
</dbReference>
<accession>A0A2H6KDD3</accession>
<reference evidence="1 2" key="1">
    <citation type="journal article" date="2017" name="BMC Genomics">
        <title>Whole-genome assembly of Babesia ovata and comparative genomics between closely related pathogens.</title>
        <authorList>
            <person name="Yamagishi J."/>
            <person name="Asada M."/>
            <person name="Hakimi H."/>
            <person name="Tanaka T.Q."/>
            <person name="Sugimoto C."/>
            <person name="Kawazu S."/>
        </authorList>
    </citation>
    <scope>NUCLEOTIDE SEQUENCE [LARGE SCALE GENOMIC DNA]</scope>
    <source>
        <strain evidence="1 2">Miyake</strain>
    </source>
</reference>
<evidence type="ECO:0000313" key="1">
    <source>
        <dbReference type="EMBL" id="GBE61008.1"/>
    </source>
</evidence>
<name>A0A2H6KDD3_9APIC</name>
<comment type="caution">
    <text evidence="1">The sequence shown here is derived from an EMBL/GenBank/DDBJ whole genome shotgun (WGS) entry which is preliminary data.</text>
</comment>
<proteinExistence type="predicted"/>
<dbReference type="AlphaFoldDB" id="A0A2H6KDD3"/>
<dbReference type="GeneID" id="39874778"/>
<keyword evidence="2" id="KW-1185">Reference proteome</keyword>
<dbReference type="RefSeq" id="XP_028867251.1">
    <property type="nucleotide sequence ID" value="XM_029011418.1"/>
</dbReference>
<gene>
    <name evidence="1" type="ORF">BOVATA_025010</name>
</gene>
<dbReference type="Proteomes" id="UP000236319">
    <property type="component" value="Unassembled WGS sequence"/>
</dbReference>
<protein>
    <submittedName>
        <fullName evidence="1">Uncharacterized protein</fullName>
    </submittedName>
</protein>